<reference evidence="2" key="1">
    <citation type="submission" date="2021-12" db="EMBL/GenBank/DDBJ databases">
        <authorList>
            <person name="King R."/>
        </authorList>
    </citation>
    <scope>NUCLEOTIDE SEQUENCE</scope>
</reference>
<dbReference type="AlphaFoldDB" id="A0A9P0G4F7"/>
<feature type="compositionally biased region" description="Polar residues" evidence="1">
    <location>
        <begin position="269"/>
        <end position="295"/>
    </location>
</feature>
<name>A0A9P0G4F7_BEMTA</name>
<gene>
    <name evidence="2" type="ORF">BEMITA_LOCUS3983</name>
</gene>
<feature type="compositionally biased region" description="Polar residues" evidence="1">
    <location>
        <begin position="167"/>
        <end position="183"/>
    </location>
</feature>
<evidence type="ECO:0000256" key="1">
    <source>
        <dbReference type="SAM" id="MobiDB-lite"/>
    </source>
</evidence>
<dbReference type="EMBL" id="OU963863">
    <property type="protein sequence ID" value="CAH0765830.1"/>
    <property type="molecule type" value="Genomic_DNA"/>
</dbReference>
<evidence type="ECO:0000313" key="3">
    <source>
        <dbReference type="Proteomes" id="UP001152759"/>
    </source>
</evidence>
<feature type="compositionally biased region" description="Polar residues" evidence="1">
    <location>
        <begin position="231"/>
        <end position="253"/>
    </location>
</feature>
<dbReference type="Proteomes" id="UP001152759">
    <property type="component" value="Chromosome 2"/>
</dbReference>
<keyword evidence="3" id="KW-1185">Reference proteome</keyword>
<proteinExistence type="predicted"/>
<accession>A0A9P0G4F7</accession>
<feature type="compositionally biased region" description="Low complexity" evidence="1">
    <location>
        <begin position="254"/>
        <end position="268"/>
    </location>
</feature>
<evidence type="ECO:0000313" key="2">
    <source>
        <dbReference type="EMBL" id="CAH0765830.1"/>
    </source>
</evidence>
<sequence>MRETFQHCRYGICYHPIWTIIGLVLKEILCNLILEITSFAVNSMIYELFRLFGRKTQISVFSSRWRLWLASDLFAKVKFGFSDQNYMGIVYQKVSSEIVSTLPPIDWTITSNADQEQTNPDNFQYSIDDLRRPYSKIVFSPSPIRRKVKISELNDLVMPSDKLLKNYQNQSSSQGCKPTNEQNKGLWPSPNKGSQSSISQSHLAQHQFKLTPPPLSKNSSNPNSSSIPPKQTLSPRTSLQSPNPGQKQASQQHNKPSSISTKSITPTNLQTKKINSAQSTYITSPSTLTQSSEPVSSPILMDIGSETILSS</sequence>
<protein>
    <submittedName>
        <fullName evidence="2">Uncharacterized protein</fullName>
    </submittedName>
</protein>
<feature type="compositionally biased region" description="Low complexity" evidence="1">
    <location>
        <begin position="216"/>
        <end position="229"/>
    </location>
</feature>
<feature type="region of interest" description="Disordered" evidence="1">
    <location>
        <begin position="167"/>
        <end position="298"/>
    </location>
</feature>
<organism evidence="2 3">
    <name type="scientific">Bemisia tabaci</name>
    <name type="common">Sweetpotato whitefly</name>
    <name type="synonym">Aleurodes tabaci</name>
    <dbReference type="NCBI Taxonomy" id="7038"/>
    <lineage>
        <taxon>Eukaryota</taxon>
        <taxon>Metazoa</taxon>
        <taxon>Ecdysozoa</taxon>
        <taxon>Arthropoda</taxon>
        <taxon>Hexapoda</taxon>
        <taxon>Insecta</taxon>
        <taxon>Pterygota</taxon>
        <taxon>Neoptera</taxon>
        <taxon>Paraneoptera</taxon>
        <taxon>Hemiptera</taxon>
        <taxon>Sternorrhyncha</taxon>
        <taxon>Aleyrodoidea</taxon>
        <taxon>Aleyrodidae</taxon>
        <taxon>Aleyrodinae</taxon>
        <taxon>Bemisia</taxon>
    </lineage>
</organism>
<feature type="compositionally biased region" description="Polar residues" evidence="1">
    <location>
        <begin position="191"/>
        <end position="204"/>
    </location>
</feature>